<reference evidence="2 3" key="1">
    <citation type="submission" date="2019-10" db="EMBL/GenBank/DDBJ databases">
        <title>Streptomyces smaragdinus sp. nov. and Streptomyces fabii sp. nov., isolated from the gut of fungus growing-termite Macrotermes natalensis.</title>
        <authorList>
            <person name="Schwitalla J."/>
            <person name="Benndorf R."/>
            <person name="Martin K."/>
            <person name="De Beer W."/>
            <person name="Kaster A.-K."/>
            <person name="Vollmers J."/>
            <person name="Poulsen M."/>
            <person name="Beemelmanns C."/>
        </authorList>
    </citation>
    <scope>NUCLEOTIDE SEQUENCE [LARGE SCALE GENOMIC DNA]</scope>
    <source>
        <strain evidence="2 3">RB5</strain>
    </source>
</reference>
<keyword evidence="1" id="KW-1133">Transmembrane helix</keyword>
<protein>
    <recommendedName>
        <fullName evidence="4">Transporter</fullName>
    </recommendedName>
</protein>
<dbReference type="EMBL" id="WEGJ01000010">
    <property type="protein sequence ID" value="MQY12985.1"/>
    <property type="molecule type" value="Genomic_DNA"/>
</dbReference>
<feature type="transmembrane region" description="Helical" evidence="1">
    <location>
        <begin position="238"/>
        <end position="257"/>
    </location>
</feature>
<feature type="transmembrane region" description="Helical" evidence="1">
    <location>
        <begin position="180"/>
        <end position="199"/>
    </location>
</feature>
<feature type="transmembrane region" description="Helical" evidence="1">
    <location>
        <begin position="140"/>
        <end position="160"/>
    </location>
</feature>
<dbReference type="Proteomes" id="UP000466345">
    <property type="component" value="Unassembled WGS sequence"/>
</dbReference>
<dbReference type="AlphaFoldDB" id="A0A7K0CHL6"/>
<dbReference type="RefSeq" id="WP_153452597.1">
    <property type="nucleotide sequence ID" value="NZ_WEGJ01000010.1"/>
</dbReference>
<feature type="transmembrane region" description="Helical" evidence="1">
    <location>
        <begin position="388"/>
        <end position="408"/>
    </location>
</feature>
<feature type="transmembrane region" description="Helical" evidence="1">
    <location>
        <begin position="493"/>
        <end position="513"/>
    </location>
</feature>
<proteinExistence type="predicted"/>
<evidence type="ECO:0000313" key="2">
    <source>
        <dbReference type="EMBL" id="MQY12985.1"/>
    </source>
</evidence>
<feature type="transmembrane region" description="Helical" evidence="1">
    <location>
        <begin position="64"/>
        <end position="86"/>
    </location>
</feature>
<feature type="transmembrane region" description="Helical" evidence="1">
    <location>
        <begin position="35"/>
        <end position="58"/>
    </location>
</feature>
<keyword evidence="1" id="KW-0812">Transmembrane</keyword>
<organism evidence="2 3">
    <name type="scientific">Streptomyces smaragdinus</name>
    <dbReference type="NCBI Taxonomy" id="2585196"/>
    <lineage>
        <taxon>Bacteria</taxon>
        <taxon>Bacillati</taxon>
        <taxon>Actinomycetota</taxon>
        <taxon>Actinomycetes</taxon>
        <taxon>Kitasatosporales</taxon>
        <taxon>Streptomycetaceae</taxon>
        <taxon>Streptomyces</taxon>
    </lineage>
</organism>
<feature type="transmembrane region" description="Helical" evidence="1">
    <location>
        <begin position="464"/>
        <end position="487"/>
    </location>
</feature>
<sequence>MTDGGLRTAALTGVFARLKLTLLRNGLRQSTGRRALFVLGAVLVALFAAGQLVGLVLLRGHAHAGALSVCLAALLALAWAFLPLFFPGGDETLDPTRLVMLPLRPRPLIVALLLTSVIGIGPLFTVTLVAGAVIAAGEGAAAAVVAVVAGVLTVLVCLALARAVAAANVRLLTSRRGRDLALLSGLVVAVGIQGVNLAATKLTGLGELEPVARVLRWVPPASAVDAVRAAGAGEWGRAAVGLALAAGALGALLWWWARVLTRLMTAPDASTPEAASPAAVRGARGGLGGRFLPAGRAGTVARRTLLYAWRDPKTRTAWVTAIGVGLLVPVVSGVQGGGSVYTACWASGLLGLQAYNQFGQDYSAFWMVAATIGGRDDAYQELRGRASALLLVAVPYVTAVVVGAAALFGEWGRLAEALGIAFALLGALVGTGALASVVVPYSIPADNGYKNVAPGQGVIASVSIMGGMVVGAVLCAPVLVAVIWLHVADLHGWLWLTLPVGVLYAWGLAEGGLRVAAPRLVRRLPEVLVAVSRG</sequence>
<feature type="transmembrane region" description="Helical" evidence="1">
    <location>
        <begin position="107"/>
        <end position="134"/>
    </location>
</feature>
<comment type="caution">
    <text evidence="2">The sequence shown here is derived from an EMBL/GenBank/DDBJ whole genome shotgun (WGS) entry which is preliminary data.</text>
</comment>
<keyword evidence="1" id="KW-0472">Membrane</keyword>
<evidence type="ECO:0000313" key="3">
    <source>
        <dbReference type="Proteomes" id="UP000466345"/>
    </source>
</evidence>
<dbReference type="OrthoDB" id="4334618at2"/>
<accession>A0A7K0CHL6</accession>
<name>A0A7K0CHL6_9ACTN</name>
<keyword evidence="3" id="KW-1185">Reference proteome</keyword>
<gene>
    <name evidence="2" type="ORF">SRB5_31250</name>
</gene>
<feature type="transmembrane region" description="Helical" evidence="1">
    <location>
        <begin position="420"/>
        <end position="443"/>
    </location>
</feature>
<evidence type="ECO:0008006" key="4">
    <source>
        <dbReference type="Google" id="ProtNLM"/>
    </source>
</evidence>
<evidence type="ECO:0000256" key="1">
    <source>
        <dbReference type="SAM" id="Phobius"/>
    </source>
</evidence>